<dbReference type="SUPFAM" id="SSF111357">
    <property type="entry name" value="Mitochondrial ATP synthase coupling factor 6"/>
    <property type="match status" value="1"/>
</dbReference>
<evidence type="ECO:0000256" key="7">
    <source>
        <dbReference type="ARBA" id="ARBA00023065"/>
    </source>
</evidence>
<dbReference type="FunFam" id="1.10.246.110:FF:000001">
    <property type="entry name" value="ATP synthase-coupling factor 6, mitochondrial"/>
    <property type="match status" value="1"/>
</dbReference>
<evidence type="ECO:0000256" key="9">
    <source>
        <dbReference type="ARBA" id="ARBA00023136"/>
    </source>
</evidence>
<accession>A0A1W0XE68</accession>
<comment type="similarity">
    <text evidence="2">Belongs to the eukaryotic ATPase subunit F6 family.</text>
</comment>
<dbReference type="InterPro" id="IPR008387">
    <property type="entry name" value="ATP_synth_f6_mt"/>
</dbReference>
<evidence type="ECO:0000256" key="4">
    <source>
        <dbReference type="ARBA" id="ARBA00022547"/>
    </source>
</evidence>
<dbReference type="PANTHER" id="PTHR12441:SF10">
    <property type="entry name" value="ATP SYNTHASE-COUPLING FACTOR 6, MITOCHONDRIAL"/>
    <property type="match status" value="1"/>
</dbReference>
<dbReference type="GO" id="GO:0045259">
    <property type="term" value="C:proton-transporting ATP synthase complex"/>
    <property type="evidence" value="ECO:0007669"/>
    <property type="project" value="UniProtKB-KW"/>
</dbReference>
<keyword evidence="8" id="KW-0496">Mitochondrion</keyword>
<proteinExistence type="inferred from homology"/>
<evidence type="ECO:0000256" key="6">
    <source>
        <dbReference type="ARBA" id="ARBA00022792"/>
    </source>
</evidence>
<comment type="subcellular location">
    <subcellularLocation>
        <location evidence="1">Mitochondrion inner membrane</location>
    </subcellularLocation>
</comment>
<keyword evidence="7" id="KW-0406">Ion transport</keyword>
<evidence type="ECO:0000313" key="11">
    <source>
        <dbReference type="Proteomes" id="UP000192578"/>
    </source>
</evidence>
<evidence type="ECO:0000256" key="5">
    <source>
        <dbReference type="ARBA" id="ARBA00022781"/>
    </source>
</evidence>
<keyword evidence="11" id="KW-1185">Reference proteome</keyword>
<dbReference type="OrthoDB" id="8902296at2759"/>
<evidence type="ECO:0000256" key="3">
    <source>
        <dbReference type="ARBA" id="ARBA00022448"/>
    </source>
</evidence>
<dbReference type="EMBL" id="MTYJ01000002">
    <property type="protein sequence ID" value="OQV25770.1"/>
    <property type="molecule type" value="Genomic_DNA"/>
</dbReference>
<dbReference type="GO" id="GO:0005743">
    <property type="term" value="C:mitochondrial inner membrane"/>
    <property type="evidence" value="ECO:0007669"/>
    <property type="project" value="UniProtKB-SubCell"/>
</dbReference>
<dbReference type="Gene3D" id="1.10.246.110">
    <property type="entry name" value="Mitochondrial ATP synthase-coupling factor 6"/>
    <property type="match status" value="1"/>
</dbReference>
<keyword evidence="9" id="KW-0472">Membrane</keyword>
<protein>
    <submittedName>
        <fullName evidence="10">Uncharacterized protein</fullName>
    </submittedName>
</protein>
<name>A0A1W0XE68_HYPEX</name>
<sequence>MALRQLSRLGVSAQTLVVRNFSASACVMQNKTEGVDAIQQLFAEKVREYAQKSKNAGGKLVDADEALQKELDESLNRTLRQFGGKTHEEMLKFPTFTFKEPKLDPINMQQ</sequence>
<keyword evidence="6" id="KW-0999">Mitochondrion inner membrane</keyword>
<dbReference type="Proteomes" id="UP000192578">
    <property type="component" value="Unassembled WGS sequence"/>
</dbReference>
<evidence type="ECO:0000256" key="8">
    <source>
        <dbReference type="ARBA" id="ARBA00023128"/>
    </source>
</evidence>
<dbReference type="GO" id="GO:0015078">
    <property type="term" value="F:proton transmembrane transporter activity"/>
    <property type="evidence" value="ECO:0007669"/>
    <property type="project" value="InterPro"/>
</dbReference>
<dbReference type="GO" id="GO:0015986">
    <property type="term" value="P:proton motive force-driven ATP synthesis"/>
    <property type="evidence" value="ECO:0007669"/>
    <property type="project" value="InterPro"/>
</dbReference>
<gene>
    <name evidence="10" type="ORF">BV898_00696</name>
</gene>
<keyword evidence="3" id="KW-0813">Transport</keyword>
<dbReference type="Pfam" id="PF05511">
    <property type="entry name" value="ATP-synt_F6"/>
    <property type="match status" value="1"/>
</dbReference>
<evidence type="ECO:0000313" key="10">
    <source>
        <dbReference type="EMBL" id="OQV25770.1"/>
    </source>
</evidence>
<comment type="caution">
    <text evidence="10">The sequence shown here is derived from an EMBL/GenBank/DDBJ whole genome shotgun (WGS) entry which is preliminary data.</text>
</comment>
<dbReference type="AlphaFoldDB" id="A0A1W0XE68"/>
<evidence type="ECO:0000256" key="2">
    <source>
        <dbReference type="ARBA" id="ARBA00007346"/>
    </source>
</evidence>
<dbReference type="InterPro" id="IPR036204">
    <property type="entry name" value="ATP_synth_f6_sf_mt"/>
</dbReference>
<reference evidence="11" key="1">
    <citation type="submission" date="2017-01" db="EMBL/GenBank/DDBJ databases">
        <title>Comparative genomics of anhydrobiosis in the tardigrade Hypsibius dujardini.</title>
        <authorList>
            <person name="Yoshida Y."/>
            <person name="Koutsovoulos G."/>
            <person name="Laetsch D."/>
            <person name="Stevens L."/>
            <person name="Kumar S."/>
            <person name="Horikawa D."/>
            <person name="Ishino K."/>
            <person name="Komine S."/>
            <person name="Tomita M."/>
            <person name="Blaxter M."/>
            <person name="Arakawa K."/>
        </authorList>
    </citation>
    <scope>NUCLEOTIDE SEQUENCE [LARGE SCALE GENOMIC DNA]</scope>
    <source>
        <strain evidence="11">Z151</strain>
    </source>
</reference>
<organism evidence="10 11">
    <name type="scientific">Hypsibius exemplaris</name>
    <name type="common">Freshwater tardigrade</name>
    <dbReference type="NCBI Taxonomy" id="2072580"/>
    <lineage>
        <taxon>Eukaryota</taxon>
        <taxon>Metazoa</taxon>
        <taxon>Ecdysozoa</taxon>
        <taxon>Tardigrada</taxon>
        <taxon>Eutardigrada</taxon>
        <taxon>Parachela</taxon>
        <taxon>Hypsibioidea</taxon>
        <taxon>Hypsibiidae</taxon>
        <taxon>Hypsibius</taxon>
    </lineage>
</organism>
<evidence type="ECO:0000256" key="1">
    <source>
        <dbReference type="ARBA" id="ARBA00004273"/>
    </source>
</evidence>
<keyword evidence="5" id="KW-0375">Hydrogen ion transport</keyword>
<keyword evidence="4" id="KW-0138">CF(0)</keyword>
<dbReference type="PANTHER" id="PTHR12441">
    <property type="entry name" value="ATP SYNTHASE COUPLING FACTOR 6, MITOCHONDRIAL"/>
    <property type="match status" value="1"/>
</dbReference>